<dbReference type="Proteomes" id="UP000192578">
    <property type="component" value="Unassembled WGS sequence"/>
</dbReference>
<feature type="transmembrane region" description="Helical" evidence="1">
    <location>
        <begin position="257"/>
        <end position="280"/>
    </location>
</feature>
<sequence length="396" mass="45217">MTPTTETPNIFSSFPSILLELFGFLPSERLKPCLRKIPRFIRIVHLTGGAAFLVVLFLQTIVDVQHSPDNANSNALLDILGWTPVFAFFTRSVVVLLLFLSRAAAYRSLCYEILKLTKSLSPDSYLRRWKRSATLGVDTILVSLCWHVFRQFSLKVATAAVGGSVNINGTLWSSEKTNENKNRSAGSEIKWYFYYFEIALFCLSQQVVVLGTTDNVPDYLSVVDSELYLQSTLISALKCTRNNQAQVRWMCERFNQLFVDIFATSHMLDQLCIMGWMAFFNSGLHTTTLPPLMWAFRFLSIFCFSGYSIVLLWPLVSLHQEHNDRYAAALDRNSSSTTTERVKKRKPGSNLVCREDIGVGIVWRMLYVIDGLQEEYHQKRRSTCQVNDKDEARNFS</sequence>
<name>A0A1W0WES8_HYPEX</name>
<proteinExistence type="predicted"/>
<comment type="caution">
    <text evidence="2">The sequence shown here is derived from an EMBL/GenBank/DDBJ whole genome shotgun (WGS) entry which is preliminary data.</text>
</comment>
<keyword evidence="1" id="KW-0472">Membrane</keyword>
<dbReference type="AlphaFoldDB" id="A0A1W0WES8"/>
<protein>
    <submittedName>
        <fullName evidence="2">Uncharacterized protein</fullName>
    </submittedName>
</protein>
<evidence type="ECO:0000313" key="3">
    <source>
        <dbReference type="Proteomes" id="UP000192578"/>
    </source>
</evidence>
<evidence type="ECO:0000256" key="1">
    <source>
        <dbReference type="SAM" id="Phobius"/>
    </source>
</evidence>
<organism evidence="2 3">
    <name type="scientific">Hypsibius exemplaris</name>
    <name type="common">Freshwater tardigrade</name>
    <dbReference type="NCBI Taxonomy" id="2072580"/>
    <lineage>
        <taxon>Eukaryota</taxon>
        <taxon>Metazoa</taxon>
        <taxon>Ecdysozoa</taxon>
        <taxon>Tardigrada</taxon>
        <taxon>Eutardigrada</taxon>
        <taxon>Parachela</taxon>
        <taxon>Hypsibioidea</taxon>
        <taxon>Hypsibiidae</taxon>
        <taxon>Hypsibius</taxon>
    </lineage>
</organism>
<keyword evidence="1" id="KW-0812">Transmembrane</keyword>
<keyword evidence="1" id="KW-1133">Transmembrane helix</keyword>
<evidence type="ECO:0000313" key="2">
    <source>
        <dbReference type="EMBL" id="OQV13633.1"/>
    </source>
</evidence>
<feature type="transmembrane region" description="Helical" evidence="1">
    <location>
        <begin position="40"/>
        <end position="59"/>
    </location>
</feature>
<feature type="transmembrane region" description="Helical" evidence="1">
    <location>
        <begin position="79"/>
        <end position="100"/>
    </location>
</feature>
<reference evidence="3" key="1">
    <citation type="submission" date="2017-01" db="EMBL/GenBank/DDBJ databases">
        <title>Comparative genomics of anhydrobiosis in the tardigrade Hypsibius dujardini.</title>
        <authorList>
            <person name="Yoshida Y."/>
            <person name="Koutsovoulos G."/>
            <person name="Laetsch D."/>
            <person name="Stevens L."/>
            <person name="Kumar S."/>
            <person name="Horikawa D."/>
            <person name="Ishino K."/>
            <person name="Komine S."/>
            <person name="Tomita M."/>
            <person name="Blaxter M."/>
            <person name="Arakawa K."/>
        </authorList>
    </citation>
    <scope>NUCLEOTIDE SEQUENCE [LARGE SCALE GENOMIC DNA]</scope>
    <source>
        <strain evidence="3">Z151</strain>
    </source>
</reference>
<accession>A0A1W0WES8</accession>
<dbReference type="EMBL" id="MTYJ01000120">
    <property type="protein sequence ID" value="OQV13633.1"/>
    <property type="molecule type" value="Genomic_DNA"/>
</dbReference>
<gene>
    <name evidence="2" type="ORF">BV898_12175</name>
</gene>
<feature type="transmembrane region" description="Helical" evidence="1">
    <location>
        <begin position="292"/>
        <end position="316"/>
    </location>
</feature>
<keyword evidence="3" id="KW-1185">Reference proteome</keyword>